<dbReference type="SUPFAM" id="SSF57903">
    <property type="entry name" value="FYVE/PHD zinc finger"/>
    <property type="match status" value="1"/>
</dbReference>
<dbReference type="InterPro" id="IPR013083">
    <property type="entry name" value="Znf_RING/FYVE/PHD"/>
</dbReference>
<reference evidence="2" key="2">
    <citation type="submission" date="2020-11" db="EMBL/GenBank/DDBJ databases">
        <authorList>
            <person name="McCartney M.A."/>
            <person name="Auch B."/>
            <person name="Kono T."/>
            <person name="Mallez S."/>
            <person name="Becker A."/>
            <person name="Gohl D.M."/>
            <person name="Silverstein K.A.T."/>
            <person name="Koren S."/>
            <person name="Bechman K.B."/>
            <person name="Herman A."/>
            <person name="Abrahante J.E."/>
            <person name="Garbe J."/>
        </authorList>
    </citation>
    <scope>NUCLEOTIDE SEQUENCE</scope>
    <source>
        <strain evidence="2">Duluth1</strain>
        <tissue evidence="2">Whole animal</tissue>
    </source>
</reference>
<feature type="compositionally biased region" description="Polar residues" evidence="1">
    <location>
        <begin position="1"/>
        <end position="15"/>
    </location>
</feature>
<dbReference type="InterPro" id="IPR011011">
    <property type="entry name" value="Znf_FYVE_PHD"/>
</dbReference>
<evidence type="ECO:0000313" key="3">
    <source>
        <dbReference type="Proteomes" id="UP000828390"/>
    </source>
</evidence>
<feature type="region of interest" description="Disordered" evidence="1">
    <location>
        <begin position="69"/>
        <end position="113"/>
    </location>
</feature>
<keyword evidence="3" id="KW-1185">Reference proteome</keyword>
<evidence type="ECO:0000256" key="1">
    <source>
        <dbReference type="SAM" id="MobiDB-lite"/>
    </source>
</evidence>
<organism evidence="2 3">
    <name type="scientific">Dreissena polymorpha</name>
    <name type="common">Zebra mussel</name>
    <name type="synonym">Mytilus polymorpha</name>
    <dbReference type="NCBI Taxonomy" id="45954"/>
    <lineage>
        <taxon>Eukaryota</taxon>
        <taxon>Metazoa</taxon>
        <taxon>Spiralia</taxon>
        <taxon>Lophotrochozoa</taxon>
        <taxon>Mollusca</taxon>
        <taxon>Bivalvia</taxon>
        <taxon>Autobranchia</taxon>
        <taxon>Heteroconchia</taxon>
        <taxon>Euheterodonta</taxon>
        <taxon>Imparidentia</taxon>
        <taxon>Neoheterodontei</taxon>
        <taxon>Myida</taxon>
        <taxon>Dreissenoidea</taxon>
        <taxon>Dreissenidae</taxon>
        <taxon>Dreissena</taxon>
    </lineage>
</organism>
<dbReference type="AlphaFoldDB" id="A0A9D4FB40"/>
<feature type="compositionally biased region" description="Basic and acidic residues" evidence="1">
    <location>
        <begin position="76"/>
        <end position="88"/>
    </location>
</feature>
<sequence length="179" mass="19970">MELTTPSEGTPNLMQNAGDAKQASEYPAVDFFSKKTITQAVKPKPKRFVPPFKVTGNMMDEKNVQQLTAAANKSAFARDPEVKEKDTQKAPIPSTSGLSKQQVPILSHEDANSDEDIETDSESCCVCKSFEPAGIDNFPYITLVTWGKCDKCPHWTHFKLCTNVRVIRRDTEFLCPHCE</sequence>
<reference evidence="2" key="1">
    <citation type="journal article" date="2019" name="bioRxiv">
        <title>The Genome of the Zebra Mussel, Dreissena polymorpha: A Resource for Invasive Species Research.</title>
        <authorList>
            <person name="McCartney M.A."/>
            <person name="Auch B."/>
            <person name="Kono T."/>
            <person name="Mallez S."/>
            <person name="Zhang Y."/>
            <person name="Obille A."/>
            <person name="Becker A."/>
            <person name="Abrahante J.E."/>
            <person name="Garbe J."/>
            <person name="Badalamenti J.P."/>
            <person name="Herman A."/>
            <person name="Mangelson H."/>
            <person name="Liachko I."/>
            <person name="Sullivan S."/>
            <person name="Sone E.D."/>
            <person name="Koren S."/>
            <person name="Silverstein K.A.T."/>
            <person name="Beckman K.B."/>
            <person name="Gohl D.M."/>
        </authorList>
    </citation>
    <scope>NUCLEOTIDE SEQUENCE</scope>
    <source>
        <strain evidence="2">Duluth1</strain>
        <tissue evidence="2">Whole animal</tissue>
    </source>
</reference>
<accession>A0A9D4FB40</accession>
<dbReference type="EMBL" id="JAIWYP010000007">
    <property type="protein sequence ID" value="KAH3795535.1"/>
    <property type="molecule type" value="Genomic_DNA"/>
</dbReference>
<name>A0A9D4FB40_DREPO</name>
<protein>
    <submittedName>
        <fullName evidence="2">Uncharacterized protein</fullName>
    </submittedName>
</protein>
<evidence type="ECO:0000313" key="2">
    <source>
        <dbReference type="EMBL" id="KAH3795535.1"/>
    </source>
</evidence>
<feature type="compositionally biased region" description="Polar residues" evidence="1">
    <location>
        <begin position="93"/>
        <end position="104"/>
    </location>
</feature>
<gene>
    <name evidence="2" type="ORF">DPMN_149090</name>
</gene>
<dbReference type="Proteomes" id="UP000828390">
    <property type="component" value="Unassembled WGS sequence"/>
</dbReference>
<comment type="caution">
    <text evidence="2">The sequence shown here is derived from an EMBL/GenBank/DDBJ whole genome shotgun (WGS) entry which is preliminary data.</text>
</comment>
<feature type="region of interest" description="Disordered" evidence="1">
    <location>
        <begin position="1"/>
        <end position="22"/>
    </location>
</feature>
<proteinExistence type="predicted"/>
<dbReference type="Gene3D" id="3.30.40.10">
    <property type="entry name" value="Zinc/RING finger domain, C3HC4 (zinc finger)"/>
    <property type="match status" value="1"/>
</dbReference>